<dbReference type="GO" id="GO:0016887">
    <property type="term" value="F:ATP hydrolysis activity"/>
    <property type="evidence" value="ECO:0007669"/>
    <property type="project" value="InterPro"/>
</dbReference>
<keyword evidence="4" id="KW-0677">Repeat</keyword>
<dbReference type="PROSITE" id="PS00211">
    <property type="entry name" value="ABC_TRANSPORTER_1"/>
    <property type="match status" value="1"/>
</dbReference>
<evidence type="ECO:0000256" key="7">
    <source>
        <dbReference type="ARBA" id="ARBA00022967"/>
    </source>
</evidence>
<dbReference type="PANTHER" id="PTHR43790:SF3">
    <property type="entry name" value="D-ALLOSE IMPORT ATP-BINDING PROTEIN ALSA-RELATED"/>
    <property type="match status" value="1"/>
</dbReference>
<proteinExistence type="predicted"/>
<keyword evidence="8" id="KW-0472">Membrane</keyword>
<keyword evidence="3" id="KW-0762">Sugar transport</keyword>
<dbReference type="EMBL" id="JADIVZ010000010">
    <property type="protein sequence ID" value="MBF4163303.1"/>
    <property type="molecule type" value="Genomic_DNA"/>
</dbReference>
<dbReference type="Proteomes" id="UP000656804">
    <property type="component" value="Unassembled WGS sequence"/>
</dbReference>
<dbReference type="InterPro" id="IPR050107">
    <property type="entry name" value="ABC_carbohydrate_import_ATPase"/>
</dbReference>
<evidence type="ECO:0000256" key="4">
    <source>
        <dbReference type="ARBA" id="ARBA00022737"/>
    </source>
</evidence>
<dbReference type="SUPFAM" id="SSF52540">
    <property type="entry name" value="P-loop containing nucleoside triphosphate hydrolases"/>
    <property type="match status" value="2"/>
</dbReference>
<organism evidence="11 12">
    <name type="scientific">Nocardioides acrostichi</name>
    <dbReference type="NCBI Taxonomy" id="2784339"/>
    <lineage>
        <taxon>Bacteria</taxon>
        <taxon>Bacillati</taxon>
        <taxon>Actinomycetota</taxon>
        <taxon>Actinomycetes</taxon>
        <taxon>Propionibacteriales</taxon>
        <taxon>Nocardioidaceae</taxon>
        <taxon>Nocardioides</taxon>
    </lineage>
</organism>
<sequence>MSKSFGSVPVLKEIDLDLLPGEVHGLVGENGSGKSTLVKIIGGLHSPDPGAHLSLWGRELSFPLTQPQSHGIAIIHQDLALEDTMTVAENVGISSGYGTATFGAYRKRREQRAAAALIEELGLRMSPTAIVATLPPAERSMVAIMRALRLQRLSGASQCLLILDEPTAALTQEESQRLLTMVRGLAAAGAAVLFIGHRLHEVMSVCDRLSVLRSGRLVSTLDTSQTTDAEVVELMLGYELGEFYPERHTPSTSEVALSVRDLSATSVSGVSFEVHRGEILGITGLAGMGQDELPYLVYGSAKRSAGEVVVGEREIANDVLAAQAAGVALVPGNRQRDAVWMEGSAQENLTIPFLSSFHSGGMLRKRRERTFSADQLRRFGVRPHLPGQEMRRFSGGNQQKIVLARWLHTEPDVLLLHEPTQGVDAGAKKELFHLIREAADRGTGVVIFSSDIEEVVNMCHRVIVLRHGVVSAILGQHQLTEQRIISESQGQRAADSAVRTPGRLEESS</sequence>
<feature type="region of interest" description="Disordered" evidence="9">
    <location>
        <begin position="486"/>
        <end position="508"/>
    </location>
</feature>
<dbReference type="Pfam" id="PF00005">
    <property type="entry name" value="ABC_tran"/>
    <property type="match status" value="2"/>
</dbReference>
<evidence type="ECO:0000256" key="9">
    <source>
        <dbReference type="SAM" id="MobiDB-lite"/>
    </source>
</evidence>
<keyword evidence="6 11" id="KW-0067">ATP-binding</keyword>
<gene>
    <name evidence="11" type="ORF">ISG29_16555</name>
</gene>
<evidence type="ECO:0000259" key="10">
    <source>
        <dbReference type="PROSITE" id="PS50893"/>
    </source>
</evidence>
<dbReference type="PROSITE" id="PS50893">
    <property type="entry name" value="ABC_TRANSPORTER_2"/>
    <property type="match status" value="2"/>
</dbReference>
<dbReference type="Gene3D" id="3.40.50.300">
    <property type="entry name" value="P-loop containing nucleotide triphosphate hydrolases"/>
    <property type="match status" value="2"/>
</dbReference>
<keyword evidence="1" id="KW-0813">Transport</keyword>
<dbReference type="CDD" id="cd03216">
    <property type="entry name" value="ABC_Carb_Monos_I"/>
    <property type="match status" value="1"/>
</dbReference>
<reference evidence="11" key="1">
    <citation type="submission" date="2020-11" db="EMBL/GenBank/DDBJ databases">
        <title>Nocardioides sp. CBS4Y-1, whole genome shotgun sequence.</title>
        <authorList>
            <person name="Tuo L."/>
        </authorList>
    </citation>
    <scope>NUCLEOTIDE SEQUENCE</scope>
    <source>
        <strain evidence="11">CBS4Y-1</strain>
    </source>
</reference>
<evidence type="ECO:0000256" key="2">
    <source>
        <dbReference type="ARBA" id="ARBA00022475"/>
    </source>
</evidence>
<protein>
    <submittedName>
        <fullName evidence="11">Sugar ABC transporter ATP-binding protein</fullName>
    </submittedName>
</protein>
<accession>A0A930UYN4</accession>
<keyword evidence="12" id="KW-1185">Reference proteome</keyword>
<keyword evidence="5" id="KW-0547">Nucleotide-binding</keyword>
<keyword evidence="7" id="KW-1278">Translocase</keyword>
<dbReference type="PANTHER" id="PTHR43790">
    <property type="entry name" value="CARBOHYDRATE TRANSPORT ATP-BINDING PROTEIN MG119-RELATED"/>
    <property type="match status" value="1"/>
</dbReference>
<evidence type="ECO:0000256" key="5">
    <source>
        <dbReference type="ARBA" id="ARBA00022741"/>
    </source>
</evidence>
<feature type="domain" description="ABC transporter" evidence="10">
    <location>
        <begin position="250"/>
        <end position="492"/>
    </location>
</feature>
<dbReference type="GO" id="GO:0005524">
    <property type="term" value="F:ATP binding"/>
    <property type="evidence" value="ECO:0007669"/>
    <property type="project" value="UniProtKB-KW"/>
</dbReference>
<dbReference type="InterPro" id="IPR017871">
    <property type="entry name" value="ABC_transporter-like_CS"/>
</dbReference>
<evidence type="ECO:0000256" key="8">
    <source>
        <dbReference type="ARBA" id="ARBA00023136"/>
    </source>
</evidence>
<dbReference type="InterPro" id="IPR027417">
    <property type="entry name" value="P-loop_NTPase"/>
</dbReference>
<evidence type="ECO:0000313" key="11">
    <source>
        <dbReference type="EMBL" id="MBF4163303.1"/>
    </source>
</evidence>
<keyword evidence="2" id="KW-1003">Cell membrane</keyword>
<evidence type="ECO:0000256" key="3">
    <source>
        <dbReference type="ARBA" id="ARBA00022597"/>
    </source>
</evidence>
<dbReference type="SMART" id="SM00382">
    <property type="entry name" value="AAA"/>
    <property type="match status" value="2"/>
</dbReference>
<name>A0A930UYN4_9ACTN</name>
<feature type="domain" description="ABC transporter" evidence="10">
    <location>
        <begin position="1"/>
        <end position="239"/>
    </location>
</feature>
<evidence type="ECO:0000256" key="1">
    <source>
        <dbReference type="ARBA" id="ARBA00022448"/>
    </source>
</evidence>
<dbReference type="InterPro" id="IPR003593">
    <property type="entry name" value="AAA+_ATPase"/>
</dbReference>
<evidence type="ECO:0000313" key="12">
    <source>
        <dbReference type="Proteomes" id="UP000656804"/>
    </source>
</evidence>
<dbReference type="AlphaFoldDB" id="A0A930UYN4"/>
<dbReference type="CDD" id="cd03215">
    <property type="entry name" value="ABC_Carb_Monos_II"/>
    <property type="match status" value="1"/>
</dbReference>
<evidence type="ECO:0000256" key="6">
    <source>
        <dbReference type="ARBA" id="ARBA00022840"/>
    </source>
</evidence>
<comment type="caution">
    <text evidence="11">The sequence shown here is derived from an EMBL/GenBank/DDBJ whole genome shotgun (WGS) entry which is preliminary data.</text>
</comment>
<dbReference type="InterPro" id="IPR003439">
    <property type="entry name" value="ABC_transporter-like_ATP-bd"/>
</dbReference>